<dbReference type="InterPro" id="IPR036641">
    <property type="entry name" value="HPT_dom_sf"/>
</dbReference>
<evidence type="ECO:0000256" key="3">
    <source>
        <dbReference type="ARBA" id="ARBA00012438"/>
    </source>
</evidence>
<evidence type="ECO:0000256" key="6">
    <source>
        <dbReference type="ARBA" id="ARBA00023012"/>
    </source>
</evidence>
<comment type="subcellular location">
    <subcellularLocation>
        <location evidence="2">Membrane</location>
        <topology evidence="2">Multi-pass membrane protein</topology>
    </subcellularLocation>
</comment>
<dbReference type="Pfam" id="PF13675">
    <property type="entry name" value="PilJ"/>
    <property type="match status" value="1"/>
</dbReference>
<dbReference type="Pfam" id="PF01627">
    <property type="entry name" value="Hpt"/>
    <property type="match status" value="1"/>
</dbReference>
<keyword evidence="5 9" id="KW-1133">Transmembrane helix</keyword>
<dbReference type="InterPro" id="IPR004358">
    <property type="entry name" value="Sig_transdc_His_kin-like_C"/>
</dbReference>
<dbReference type="RefSeq" id="WP_170021880.1">
    <property type="nucleotide sequence ID" value="NZ_JABCSC020000002.1"/>
</dbReference>
<gene>
    <name evidence="12" type="ORF">HJ583_010665</name>
</gene>
<accession>A0ABX2IG77</accession>
<dbReference type="InterPro" id="IPR036890">
    <property type="entry name" value="HATPase_C_sf"/>
</dbReference>
<proteinExistence type="predicted"/>
<dbReference type="InterPro" id="IPR051315">
    <property type="entry name" value="Bact_Chemotaxis_CheA"/>
</dbReference>
<keyword evidence="8" id="KW-0597">Phosphoprotein</keyword>
<evidence type="ECO:0000256" key="5">
    <source>
        <dbReference type="ARBA" id="ARBA00022989"/>
    </source>
</evidence>
<dbReference type="SUPFAM" id="SSF55874">
    <property type="entry name" value="ATPase domain of HSP90 chaperone/DNA topoisomerase II/histidine kinase"/>
    <property type="match status" value="1"/>
</dbReference>
<dbReference type="SMART" id="SM00387">
    <property type="entry name" value="HATPase_c"/>
    <property type="match status" value="1"/>
</dbReference>
<dbReference type="CDD" id="cd00088">
    <property type="entry name" value="HPT"/>
    <property type="match status" value="1"/>
</dbReference>
<dbReference type="Gene3D" id="1.20.120.160">
    <property type="entry name" value="HPT domain"/>
    <property type="match status" value="1"/>
</dbReference>
<protein>
    <recommendedName>
        <fullName evidence="3">histidine kinase</fullName>
        <ecNumber evidence="3">2.7.13.3</ecNumber>
    </recommendedName>
</protein>
<keyword evidence="4 9" id="KW-0812">Transmembrane</keyword>
<keyword evidence="6" id="KW-0902">Two-component regulatory system</keyword>
<reference evidence="12 13" key="1">
    <citation type="submission" date="2020-06" db="EMBL/GenBank/DDBJ databases">
        <title>Draft genome of Uliginosibacterium sp. IMCC34675.</title>
        <authorList>
            <person name="Song J."/>
        </authorList>
    </citation>
    <scope>NUCLEOTIDE SEQUENCE [LARGE SCALE GENOMIC DNA]</scope>
    <source>
        <strain evidence="12 13">IMCC34675</strain>
    </source>
</reference>
<comment type="catalytic activity">
    <reaction evidence="1">
        <text>ATP + protein L-histidine = ADP + protein N-phospho-L-histidine.</text>
        <dbReference type="EC" id="2.7.13.3"/>
    </reaction>
</comment>
<dbReference type="PROSITE" id="PS50109">
    <property type="entry name" value="HIS_KIN"/>
    <property type="match status" value="1"/>
</dbReference>
<comment type="caution">
    <text evidence="12">The sequence shown here is derived from an EMBL/GenBank/DDBJ whole genome shotgun (WGS) entry which is preliminary data.</text>
</comment>
<feature type="domain" description="Histidine kinase" evidence="10">
    <location>
        <begin position="542"/>
        <end position="677"/>
    </location>
</feature>
<evidence type="ECO:0000256" key="2">
    <source>
        <dbReference type="ARBA" id="ARBA00004141"/>
    </source>
</evidence>
<evidence type="ECO:0000256" key="7">
    <source>
        <dbReference type="ARBA" id="ARBA00023136"/>
    </source>
</evidence>
<dbReference type="SUPFAM" id="SSF47226">
    <property type="entry name" value="Histidine-containing phosphotransfer domain, HPT domain"/>
    <property type="match status" value="1"/>
</dbReference>
<evidence type="ECO:0000256" key="9">
    <source>
        <dbReference type="SAM" id="Phobius"/>
    </source>
</evidence>
<evidence type="ECO:0000259" key="11">
    <source>
        <dbReference type="PROSITE" id="PS50894"/>
    </source>
</evidence>
<feature type="domain" description="HPt" evidence="11">
    <location>
        <begin position="375"/>
        <end position="486"/>
    </location>
</feature>
<dbReference type="Pfam" id="PF02518">
    <property type="entry name" value="HATPase_c"/>
    <property type="match status" value="1"/>
</dbReference>
<dbReference type="InterPro" id="IPR029095">
    <property type="entry name" value="NarX-like_N"/>
</dbReference>
<dbReference type="Proteomes" id="UP000778523">
    <property type="component" value="Unassembled WGS sequence"/>
</dbReference>
<organism evidence="12 13">
    <name type="scientific">Uliginosibacterium aquaticum</name>
    <dbReference type="NCBI Taxonomy" id="2731212"/>
    <lineage>
        <taxon>Bacteria</taxon>
        <taxon>Pseudomonadati</taxon>
        <taxon>Pseudomonadota</taxon>
        <taxon>Betaproteobacteria</taxon>
        <taxon>Rhodocyclales</taxon>
        <taxon>Zoogloeaceae</taxon>
        <taxon>Uliginosibacterium</taxon>
    </lineage>
</organism>
<dbReference type="EC" id="2.7.13.3" evidence="3"/>
<evidence type="ECO:0000259" key="10">
    <source>
        <dbReference type="PROSITE" id="PS50109"/>
    </source>
</evidence>
<feature type="transmembrane region" description="Helical" evidence="9">
    <location>
        <begin position="17"/>
        <end position="37"/>
    </location>
</feature>
<dbReference type="PANTHER" id="PTHR43395">
    <property type="entry name" value="SENSOR HISTIDINE KINASE CHEA"/>
    <property type="match status" value="1"/>
</dbReference>
<dbReference type="PROSITE" id="PS50894">
    <property type="entry name" value="HPT"/>
    <property type="match status" value="1"/>
</dbReference>
<keyword evidence="7 9" id="KW-0472">Membrane</keyword>
<dbReference type="InterPro" id="IPR003594">
    <property type="entry name" value="HATPase_dom"/>
</dbReference>
<name>A0ABX2IG77_9RHOO</name>
<dbReference type="PRINTS" id="PR00344">
    <property type="entry name" value="BCTRLSENSOR"/>
</dbReference>
<evidence type="ECO:0000313" key="12">
    <source>
        <dbReference type="EMBL" id="NSL55487.1"/>
    </source>
</evidence>
<keyword evidence="13" id="KW-1185">Reference proteome</keyword>
<sequence>MQTPKRAESLLGKYREIVLAVAFFLVFDLAVLVLNFYTSYQIAADAVAINLAGRQRMLSQRMAKSALMLEAGRREQSMEVAVARELGDAVALFEQSLNAFAAGGAVKGADGKTVRLDKVSDIDGQRILGEARALWQPYSQVLRTAADTLGETSVIAAASQARIHNARLLGLMNELTVRLEAVASQKAQWLREVQTAGIILALLNFAFILVKFIRRLRESDARSAAAERETAEILGTVREGLILIDREFRIGGQFSASVSGLLGRTVSEGDDFRMILRDILSVDDHEQAIQYARLLLGDRVKEALVRELNPLREVGVLTDKGARYLNFEFTRVMVDGKLIHLLVTVADVSELVALRGELSTARSHANEQLNVMLRLVQMQPATLMGFITEAEGGLLEINDRLKAVNGGPGDYRKLTAQIFRVVHSIKGNASMLGLDFVVRDADQFEDLLARLRGRDELSGDELIGISVALQKLFERMGWLRGMASKYAEQPEQPPADFCATIEDLCKRVANAYSKAVQARVHLDPLDMLPQQAASALRVIAAQLVRNAVVHGIESPSERAGAGKPTAGEIRIELSTNGSEQFTLSVRDDGRGLCAKRLREQLESSGQLSSAELAELSDKQVIMAIFRRGFSTADKVDSHAGRGIGLDVVNHAVQRIGGRLRLLTQPGRYTEFRVEFAA</sequence>
<evidence type="ECO:0000256" key="4">
    <source>
        <dbReference type="ARBA" id="ARBA00022692"/>
    </source>
</evidence>
<dbReference type="InterPro" id="IPR008207">
    <property type="entry name" value="Sig_transdc_His_kin_Hpt_dom"/>
</dbReference>
<feature type="modified residue" description="Phosphohistidine" evidence="8">
    <location>
        <position position="423"/>
    </location>
</feature>
<dbReference type="InterPro" id="IPR005467">
    <property type="entry name" value="His_kinase_dom"/>
</dbReference>
<dbReference type="EMBL" id="JABCSC020000002">
    <property type="protein sequence ID" value="NSL55487.1"/>
    <property type="molecule type" value="Genomic_DNA"/>
</dbReference>
<dbReference type="PANTHER" id="PTHR43395:SF10">
    <property type="entry name" value="CHEMOTAXIS PROTEIN CHEA"/>
    <property type="match status" value="1"/>
</dbReference>
<evidence type="ECO:0000256" key="8">
    <source>
        <dbReference type="PROSITE-ProRule" id="PRU00110"/>
    </source>
</evidence>
<evidence type="ECO:0000313" key="13">
    <source>
        <dbReference type="Proteomes" id="UP000778523"/>
    </source>
</evidence>
<dbReference type="Gene3D" id="3.30.565.10">
    <property type="entry name" value="Histidine kinase-like ATPase, C-terminal domain"/>
    <property type="match status" value="1"/>
</dbReference>
<evidence type="ECO:0000256" key="1">
    <source>
        <dbReference type="ARBA" id="ARBA00000085"/>
    </source>
</evidence>